<evidence type="ECO:0000313" key="2">
    <source>
        <dbReference type="Proteomes" id="UP000502004"/>
    </source>
</evidence>
<name>A0AAE6YHU4_9GAMM</name>
<keyword evidence="2" id="KW-1185">Reference proteome</keyword>
<dbReference type="KEGG" id="aii:E4K63_02215"/>
<gene>
    <name evidence="1" type="ORF">E4K63_02215</name>
</gene>
<sequence length="361" mass="41519">MNIVFICASPSCANGICARIIAEGFKVVGSYKAEFIYTADLSYSNITNLNRALIFLDRIIGKTSLCSILIKKIVHELNLLKPDVIIPFCLPYEGAYAAVEYKKKYSAEVKIIPFLYDEFADNNSLNRFVFLKKLKYFNNKKIEDYIIKESYLISITESTINLNKEQKALKYGFPLLSEKIKLNPVEYSFIYAGAFYKKLRNPEQVLQIMKEVVIKLNGIFNIYSSGNCNSIVDKYCLKDKVVRNEILSNEKVLEEMSKSNFLVIQGNKNTDQVPSKIIEAISFGKPIIYFYSDYNDVLLILLKKYGNAISIRLNCNIEESIDRICDFCFKNKNVIISYKEIEKSFMEYKASYIVKDLIAKL</sequence>
<organism evidence="1 2">
    <name type="scientific">Allofrancisella inopinata</name>
    <dbReference type="NCBI Taxonomy" id="1085647"/>
    <lineage>
        <taxon>Bacteria</taxon>
        <taxon>Pseudomonadati</taxon>
        <taxon>Pseudomonadota</taxon>
        <taxon>Gammaproteobacteria</taxon>
        <taxon>Thiotrichales</taxon>
        <taxon>Francisellaceae</taxon>
        <taxon>Allofrancisella</taxon>
    </lineage>
</organism>
<reference evidence="1 2" key="1">
    <citation type="submission" date="2019-03" db="EMBL/GenBank/DDBJ databases">
        <title>Complete Genome Sequence of Allofrancisella inopinata Strain SYSU YG23 Isolated from Water-Cooling Systems in China.</title>
        <authorList>
            <person name="Ohrman C."/>
            <person name="Uneklint I."/>
            <person name="Sjodin A."/>
        </authorList>
    </citation>
    <scope>NUCLEOTIDE SEQUENCE [LARGE SCALE GENOMIC DNA]</scope>
    <source>
        <strain evidence="1 2">SYSU YG23</strain>
    </source>
</reference>
<dbReference type="RefSeq" id="WP_133941620.1">
    <property type="nucleotide sequence ID" value="NZ_CP038241.1"/>
</dbReference>
<protein>
    <submittedName>
        <fullName evidence="1">Uncharacterized protein</fullName>
    </submittedName>
</protein>
<dbReference type="EMBL" id="CP038241">
    <property type="protein sequence ID" value="QIV95707.1"/>
    <property type="molecule type" value="Genomic_DNA"/>
</dbReference>
<dbReference type="Proteomes" id="UP000502004">
    <property type="component" value="Chromosome"/>
</dbReference>
<proteinExistence type="predicted"/>
<dbReference type="AlphaFoldDB" id="A0AAE6YHU4"/>
<evidence type="ECO:0000313" key="1">
    <source>
        <dbReference type="EMBL" id="QIV95707.1"/>
    </source>
</evidence>
<accession>A0AAE6YHU4</accession>